<gene>
    <name evidence="3" type="ORF">ZEAMMB73_Zm00001d030507</name>
</gene>
<evidence type="ECO:0000256" key="1">
    <source>
        <dbReference type="SAM" id="MobiDB-lite"/>
    </source>
</evidence>
<dbReference type="ExpressionAtlas" id="A0A1D6KCL3">
    <property type="expression patterns" value="baseline and differential"/>
</dbReference>
<evidence type="ECO:0000313" key="3">
    <source>
        <dbReference type="EMBL" id="ONM01006.1"/>
    </source>
</evidence>
<keyword evidence="2" id="KW-1133">Transmembrane helix</keyword>
<name>A0A1D6KCL3_MAIZE</name>
<feature type="compositionally biased region" description="Basic and acidic residues" evidence="1">
    <location>
        <begin position="52"/>
        <end position="69"/>
    </location>
</feature>
<feature type="transmembrane region" description="Helical" evidence="2">
    <location>
        <begin position="6"/>
        <end position="27"/>
    </location>
</feature>
<reference evidence="3" key="1">
    <citation type="submission" date="2015-12" db="EMBL/GenBank/DDBJ databases">
        <title>Update maize B73 reference genome by single molecule sequencing technologies.</title>
        <authorList>
            <consortium name="Maize Genome Sequencing Project"/>
            <person name="Ware D."/>
        </authorList>
    </citation>
    <scope>NUCLEOTIDE SEQUENCE [LARGE SCALE GENOMIC DNA]</scope>
    <source>
        <tissue evidence="3">Seedling</tissue>
    </source>
</reference>
<sequence>MFTSAVNSLVGSIVGGILLVCGLYSVLWGKTLEVHQTVESGDNTVGEVQNGQEEKNHQQKVLEKGRQEEASMTAPGVV</sequence>
<organism evidence="3">
    <name type="scientific">Zea mays</name>
    <name type="common">Maize</name>
    <dbReference type="NCBI Taxonomy" id="4577"/>
    <lineage>
        <taxon>Eukaryota</taxon>
        <taxon>Viridiplantae</taxon>
        <taxon>Streptophyta</taxon>
        <taxon>Embryophyta</taxon>
        <taxon>Tracheophyta</taxon>
        <taxon>Spermatophyta</taxon>
        <taxon>Magnoliopsida</taxon>
        <taxon>Liliopsida</taxon>
        <taxon>Poales</taxon>
        <taxon>Poaceae</taxon>
        <taxon>PACMAD clade</taxon>
        <taxon>Panicoideae</taxon>
        <taxon>Andropogonodae</taxon>
        <taxon>Andropogoneae</taxon>
        <taxon>Tripsacinae</taxon>
        <taxon>Zea</taxon>
    </lineage>
</organism>
<proteinExistence type="predicted"/>
<feature type="compositionally biased region" description="Polar residues" evidence="1">
    <location>
        <begin position="41"/>
        <end position="51"/>
    </location>
</feature>
<accession>A0A1D6KCL3</accession>
<keyword evidence="2" id="KW-0472">Membrane</keyword>
<protein>
    <submittedName>
        <fullName evidence="3">WAT1-related protein</fullName>
    </submittedName>
</protein>
<dbReference type="EMBL" id="CM007647">
    <property type="protein sequence ID" value="ONM01006.1"/>
    <property type="molecule type" value="Genomic_DNA"/>
</dbReference>
<keyword evidence="2" id="KW-0812">Transmembrane</keyword>
<feature type="region of interest" description="Disordered" evidence="1">
    <location>
        <begin position="41"/>
        <end position="78"/>
    </location>
</feature>
<dbReference type="AlphaFoldDB" id="A0A1D6KCL3"/>
<evidence type="ECO:0000256" key="2">
    <source>
        <dbReference type="SAM" id="Phobius"/>
    </source>
</evidence>